<name>A0A086AUS6_FLAHY</name>
<evidence type="ECO:0000313" key="3">
    <source>
        <dbReference type="EMBL" id="OXA98277.1"/>
    </source>
</evidence>
<evidence type="ECO:0000313" key="4">
    <source>
        <dbReference type="Proteomes" id="UP000028712"/>
    </source>
</evidence>
<keyword evidence="5" id="KW-1185">Reference proteome</keyword>
<dbReference type="PANTHER" id="PTHR31778:SF2">
    <property type="entry name" value="BUD SITE SELECTION PROTEIN RAX2"/>
    <property type="match status" value="1"/>
</dbReference>
<organism evidence="2 4">
    <name type="scientific">Flavobacterium hydatis</name>
    <name type="common">Cytophaga aquatilis</name>
    <dbReference type="NCBI Taxonomy" id="991"/>
    <lineage>
        <taxon>Bacteria</taxon>
        <taxon>Pseudomonadati</taxon>
        <taxon>Bacteroidota</taxon>
        <taxon>Flavobacteriia</taxon>
        <taxon>Flavobacteriales</taxon>
        <taxon>Flavobacteriaceae</taxon>
        <taxon>Flavobacterium</taxon>
    </lineage>
</organism>
<dbReference type="SUPFAM" id="SSF63829">
    <property type="entry name" value="Calcium-dependent phosphotriesterase"/>
    <property type="match status" value="1"/>
</dbReference>
<reference evidence="3 5" key="2">
    <citation type="submission" date="2016-11" db="EMBL/GenBank/DDBJ databases">
        <title>Whole genomes of Flavobacteriaceae.</title>
        <authorList>
            <person name="Stine C."/>
            <person name="Li C."/>
            <person name="Tadesse D."/>
        </authorList>
    </citation>
    <scope>NUCLEOTIDE SEQUENCE [LARGE SCALE GENOMIC DNA]</scope>
    <source>
        <strain evidence="3 5">ATCC 29551</strain>
    </source>
</reference>
<comment type="caution">
    <text evidence="2">The sequence shown here is derived from an EMBL/GenBank/DDBJ whole genome shotgun (WGS) entry which is preliminary data.</text>
</comment>
<protein>
    <submittedName>
        <fullName evidence="2">Calcium-binding protein</fullName>
    </submittedName>
</protein>
<dbReference type="Gene3D" id="2.80.10.50">
    <property type="match status" value="6"/>
</dbReference>
<dbReference type="Proteomes" id="UP000028712">
    <property type="component" value="Unassembled WGS sequence"/>
</dbReference>
<dbReference type="EMBL" id="MUGY01000001">
    <property type="protein sequence ID" value="OXA98277.1"/>
    <property type="molecule type" value="Genomic_DNA"/>
</dbReference>
<feature type="signal peptide" evidence="1">
    <location>
        <begin position="1"/>
        <end position="23"/>
    </location>
</feature>
<accession>A0A086AUS6</accession>
<dbReference type="InterPro" id="IPR013431">
    <property type="entry name" value="Delta_60_rpt"/>
</dbReference>
<dbReference type="SUPFAM" id="SSF101898">
    <property type="entry name" value="NHL repeat"/>
    <property type="match status" value="1"/>
</dbReference>
<evidence type="ECO:0000313" key="5">
    <source>
        <dbReference type="Proteomes" id="UP000198424"/>
    </source>
</evidence>
<gene>
    <name evidence="3" type="ORF">B0A62_00300</name>
    <name evidence="2" type="ORF">IW20_01365</name>
</gene>
<dbReference type="eggNOG" id="COG1345">
    <property type="taxonomic scope" value="Bacteria"/>
</dbReference>
<proteinExistence type="predicted"/>
<feature type="chain" id="PRO_5001803417" evidence="1">
    <location>
        <begin position="24"/>
        <end position="1286"/>
    </location>
</feature>
<dbReference type="STRING" id="991.IW20_01365"/>
<dbReference type="EMBL" id="JPRM01000001">
    <property type="protein sequence ID" value="KFF20440.1"/>
    <property type="molecule type" value="Genomic_DNA"/>
</dbReference>
<dbReference type="NCBIfam" id="NF033708">
    <property type="entry name" value="T9SS_Cterm_ChiA"/>
    <property type="match status" value="1"/>
</dbReference>
<keyword evidence="1" id="KW-0732">Signal</keyword>
<sequence length="1286" mass="139644">MLKTKQYCLLILINFIFITVCNAQQGSVDGTFNIYDDGHSGDGFDNIVRTIALQPDGNLIVGGDYFNFNGTSALYLCRLKPDGTIDENFNTGTGFNGKVYASFIQNDGKIIIGGSFTTYSGIISNRLIRLNPDGSRDTSFNTNGASSGIIYDIAQQPDGKIIIVGSFTQYNGVVVNRVARILENGSLDTSFVTGSGSLKNITNVQVQSDGKIILSGNFTIFNGTDSNHIVRLNPNGSIDTTFNIGSGFNSDVAALVLQANGKILVGGKFTSYDETPANRIIRLNRDGSIDTDFLSGTAFSNDGVTVIKTGATGNIMVGGSFTGKYNGISVNRLAFLNSDGTLKSNFDIGSGPASASVLDLVNNTDDSWFVGGSFAVFDSQNQGRLAKIDSDGELDIGYLAAGVGFDNSVSKILSLADNKVMAFGNFTKFNGESVQRITSLREDGALDITFNLNGVGANNAIKAAVLQSDNKIVFAGAFINYNGKVCNRITRILPNGSIDETFTIGTGFNNQVYTLAIQADSKIIAAGNFTTYNGTLLLGRIIRLNSNGTIDTGFVTGPGANGIIETLFVQPDGKILVGGRFDTFNGHTSPGLVRLNSNGSIDTSFNVGSGFDKYVYAIALQSNGKIIVGGTFLTYNGIAQKRITRLNPDGSLDTSFTIGTGFSNGDVRSILVQKDNRILVGGAFSGTYNGVPSMRMLRLQKDGLYDTSFVVNLNSTLFSMCFTPDNKLLVGGNFNSVSGEAKHRIARLKLCVDSSIWDGSNWTNGLPSEGKELNFHDNYTLSGQVNACNCSIDEGKKITIPSGNSLELSLNYSGLGTLVLEDTASLYQLDDEVINTGFVEVKRKTTPILKHDYTYWSSAVENEDLFDVSPNTTSNNYYSYDATRIAWNKENASTNMIIGKGYIIEAPGNFSKTNATAYEATFKGIPTNGKISVLLDNQVGYDLIGNPYPSAINADVFISKNRENVDGTLYFWTHNTPLVNNDYNSDDYAVYNLLGGVATRPALSSGINDTEPDGVIASGQAFFLGSKGTGKVNFDNSMRVVGRNSRFFKPSKLQKQDRESSIERHRIWLNLTNKEGAFKQLLLGYINGATNSYDSFFDGENFNGNKFVNFYSIKENKNLVIQSKGLPFNETDSVPLGYSSVIAGKFTIGIDKADGLLANQIVYLEDKLTNTIHDLHKTDYNFTTEVGTFNDRFVLRYTNETLKTGEFETTENTILVSVVNKEIRINAYNEIIDKVFIYDVSGKKIYEKSRVNSNQFETSKINVTSQMLIVKILLENKTTIVKKVML</sequence>
<dbReference type="Pfam" id="PF17164">
    <property type="entry name" value="DUF5122"/>
    <property type="match status" value="13"/>
</dbReference>
<dbReference type="NCBIfam" id="TIGR02608">
    <property type="entry name" value="delta_60_rpt"/>
    <property type="match status" value="10"/>
</dbReference>
<dbReference type="GO" id="GO:1902929">
    <property type="term" value="C:plasma membrane of growing cell tip"/>
    <property type="evidence" value="ECO:0007669"/>
    <property type="project" value="TreeGrafter"/>
</dbReference>
<dbReference type="eggNOG" id="COG3386">
    <property type="taxonomic scope" value="Bacteria"/>
</dbReference>
<dbReference type="Proteomes" id="UP000198424">
    <property type="component" value="Unassembled WGS sequence"/>
</dbReference>
<reference evidence="2 4" key="1">
    <citation type="submission" date="2014-07" db="EMBL/GenBank/DDBJ databases">
        <title>Genome of Flavobacterium hydatis DSM 2063.</title>
        <authorList>
            <person name="Pipes S.E."/>
            <person name="Stropko S.J."/>
            <person name="Newman J.D."/>
        </authorList>
    </citation>
    <scope>NUCLEOTIDE SEQUENCE [LARGE SCALE GENOMIC DNA]</scope>
    <source>
        <strain evidence="2 4">DSM 2063</strain>
    </source>
</reference>
<dbReference type="PANTHER" id="PTHR31778">
    <property type="entry name" value="BUD SITE SELECTION PROTEIN RAX2"/>
    <property type="match status" value="1"/>
</dbReference>
<evidence type="ECO:0000256" key="1">
    <source>
        <dbReference type="SAM" id="SignalP"/>
    </source>
</evidence>
<evidence type="ECO:0000313" key="2">
    <source>
        <dbReference type="EMBL" id="KFF20440.1"/>
    </source>
</evidence>